<feature type="transmembrane region" description="Helical" evidence="6">
    <location>
        <begin position="168"/>
        <end position="188"/>
    </location>
</feature>
<dbReference type="PANTHER" id="PTHR43298:SF2">
    <property type="entry name" value="FMN_FAD EXPORTER YEEO-RELATED"/>
    <property type="match status" value="1"/>
</dbReference>
<proteinExistence type="inferred from homology"/>
<keyword evidence="6" id="KW-1133">Transmembrane helix</keyword>
<dbReference type="InterPro" id="IPR002528">
    <property type="entry name" value="MATE_fam"/>
</dbReference>
<feature type="transmembrane region" description="Helical" evidence="6">
    <location>
        <begin position="194"/>
        <end position="215"/>
    </location>
</feature>
<evidence type="ECO:0000256" key="6">
    <source>
        <dbReference type="SAM" id="Phobius"/>
    </source>
</evidence>
<evidence type="ECO:0000313" key="8">
    <source>
        <dbReference type="Proteomes" id="UP000886723"/>
    </source>
</evidence>
<feature type="transmembrane region" description="Helical" evidence="6">
    <location>
        <begin position="138"/>
        <end position="156"/>
    </location>
</feature>
<keyword evidence="6" id="KW-0812">Transmembrane</keyword>
<feature type="transmembrane region" description="Helical" evidence="6">
    <location>
        <begin position="259"/>
        <end position="280"/>
    </location>
</feature>
<dbReference type="InterPro" id="IPR050222">
    <property type="entry name" value="MATE_MdtK"/>
</dbReference>
<feature type="non-terminal residue" evidence="7">
    <location>
        <position position="300"/>
    </location>
</feature>
<comment type="caution">
    <text evidence="7">The sequence shown here is derived from an EMBL/GenBank/DDBJ whole genome shotgun (WGS) entry which is preliminary data.</text>
</comment>
<keyword evidence="6" id="KW-0472">Membrane</keyword>
<feature type="transmembrane region" description="Helical" evidence="6">
    <location>
        <begin position="96"/>
        <end position="118"/>
    </location>
</feature>
<dbReference type="PANTHER" id="PTHR43298">
    <property type="entry name" value="MULTIDRUG RESISTANCE PROTEIN NORM-RELATED"/>
    <property type="match status" value="1"/>
</dbReference>
<gene>
    <name evidence="7" type="ORF">IAA63_08995</name>
</gene>
<dbReference type="GO" id="GO:0015297">
    <property type="term" value="F:antiporter activity"/>
    <property type="evidence" value="ECO:0007669"/>
    <property type="project" value="InterPro"/>
</dbReference>
<reference evidence="7" key="1">
    <citation type="submission" date="2020-10" db="EMBL/GenBank/DDBJ databases">
        <authorList>
            <person name="Gilroy R."/>
        </authorList>
    </citation>
    <scope>NUCLEOTIDE SEQUENCE</scope>
    <source>
        <strain evidence="7">ChiBcec2-4451</strain>
    </source>
</reference>
<sequence length="300" mass="32814">MAQTTAGDLTQGPVLKTMMKFAVPMILGNLLQQCYNVADTLIVGQFIGSDALAAVGSAYTLMTFLTSILLGLCMGSGTVFSIRFGQKDPAGLKEAMWTSFVLIAGLAILLNLITFAGVDLIIRLLQVPLEIHEMMREYLVVIFTGILATFLYNYFASLLRAVGNSITPLIFLAFSAVLNIVLDLWFVIGLKRGVAGAAEATVISQYVSGIGLMAYTWIRFPRFRFSHITWRLRRECIREITGFSLLTCIQQSVMNLGILMVQGLVNSFGTTIMAAFAAAVKIDSFAYMPVQDFGNAFSTF</sequence>
<protein>
    <recommendedName>
        <fullName evidence="3">Probable multidrug resistance protein NorM</fullName>
    </recommendedName>
    <alternativeName>
        <fullName evidence="5">Multidrug-efflux transporter</fullName>
    </alternativeName>
</protein>
<dbReference type="NCBIfam" id="TIGR00797">
    <property type="entry name" value="matE"/>
    <property type="match status" value="1"/>
</dbReference>
<dbReference type="GO" id="GO:0042910">
    <property type="term" value="F:xenobiotic transmembrane transporter activity"/>
    <property type="evidence" value="ECO:0007669"/>
    <property type="project" value="InterPro"/>
</dbReference>
<evidence type="ECO:0000256" key="2">
    <source>
        <dbReference type="ARBA" id="ARBA00010199"/>
    </source>
</evidence>
<keyword evidence="4" id="KW-0813">Transport</keyword>
<accession>A0A9D1T6D3</accession>
<dbReference type="Proteomes" id="UP000886723">
    <property type="component" value="Unassembled WGS sequence"/>
</dbReference>
<organism evidence="7 8">
    <name type="scientific">Candidatus Pullilachnospira stercoravium</name>
    <dbReference type="NCBI Taxonomy" id="2840913"/>
    <lineage>
        <taxon>Bacteria</taxon>
        <taxon>Bacillati</taxon>
        <taxon>Bacillota</taxon>
        <taxon>Clostridia</taxon>
        <taxon>Lachnospirales</taxon>
        <taxon>Lachnospiraceae</taxon>
        <taxon>Lachnospiraceae incertae sedis</taxon>
        <taxon>Candidatus Pullilachnospira</taxon>
    </lineage>
</organism>
<evidence type="ECO:0000256" key="3">
    <source>
        <dbReference type="ARBA" id="ARBA00020268"/>
    </source>
</evidence>
<dbReference type="AlphaFoldDB" id="A0A9D1T6D3"/>
<dbReference type="Pfam" id="PF01554">
    <property type="entry name" value="MatE"/>
    <property type="match status" value="1"/>
</dbReference>
<evidence type="ECO:0000256" key="5">
    <source>
        <dbReference type="ARBA" id="ARBA00031636"/>
    </source>
</evidence>
<comment type="similarity">
    <text evidence="2">Belongs to the multi antimicrobial extrusion (MATE) (TC 2.A.66.1) family.</text>
</comment>
<evidence type="ECO:0000256" key="4">
    <source>
        <dbReference type="ARBA" id="ARBA00022448"/>
    </source>
</evidence>
<dbReference type="GO" id="GO:0005886">
    <property type="term" value="C:plasma membrane"/>
    <property type="evidence" value="ECO:0007669"/>
    <property type="project" value="TreeGrafter"/>
</dbReference>
<dbReference type="EMBL" id="DVON01000189">
    <property type="protein sequence ID" value="HIV13257.1"/>
    <property type="molecule type" value="Genomic_DNA"/>
</dbReference>
<reference evidence="7" key="2">
    <citation type="journal article" date="2021" name="PeerJ">
        <title>Extensive microbial diversity within the chicken gut microbiome revealed by metagenomics and culture.</title>
        <authorList>
            <person name="Gilroy R."/>
            <person name="Ravi A."/>
            <person name="Getino M."/>
            <person name="Pursley I."/>
            <person name="Horton D.L."/>
            <person name="Alikhan N.F."/>
            <person name="Baker D."/>
            <person name="Gharbi K."/>
            <person name="Hall N."/>
            <person name="Watson M."/>
            <person name="Adriaenssens E.M."/>
            <person name="Foster-Nyarko E."/>
            <person name="Jarju S."/>
            <person name="Secka A."/>
            <person name="Antonio M."/>
            <person name="Oren A."/>
            <person name="Chaudhuri R.R."/>
            <person name="La Ragione R."/>
            <person name="Hildebrand F."/>
            <person name="Pallen M.J."/>
        </authorList>
    </citation>
    <scope>NUCLEOTIDE SEQUENCE</scope>
    <source>
        <strain evidence="7">ChiBcec2-4451</strain>
    </source>
</reference>
<evidence type="ECO:0000256" key="1">
    <source>
        <dbReference type="ARBA" id="ARBA00003408"/>
    </source>
</evidence>
<evidence type="ECO:0000313" key="7">
    <source>
        <dbReference type="EMBL" id="HIV13257.1"/>
    </source>
</evidence>
<comment type="function">
    <text evidence="1">Multidrug efflux pump.</text>
</comment>
<feature type="transmembrane region" description="Helical" evidence="6">
    <location>
        <begin position="58"/>
        <end position="84"/>
    </location>
</feature>
<name>A0A9D1T6D3_9FIRM</name>